<reference evidence="3" key="1">
    <citation type="journal article" date="2010" name="PLoS Genet.">
        <title>The genome of a pathogenic rhodococcus: cooptive virulence underpinned by key gene acquisitions.</title>
        <authorList>
            <person name="Letek M."/>
            <person name="Gonzalez P."/>
            <person name="Macarthur I."/>
            <person name="Rodriguez H."/>
            <person name="Freeman T.C."/>
            <person name="Valero-Rello A."/>
            <person name="Blanco M."/>
            <person name="Buckley T."/>
            <person name="Cherevach I."/>
            <person name="Fahey R."/>
            <person name="Hapeshi A."/>
            <person name="Holdstock J."/>
            <person name="Leadon D."/>
            <person name="Navas J."/>
            <person name="Ocampo A."/>
            <person name="Quail M.A."/>
            <person name="Sanders M."/>
            <person name="Scortti M.M."/>
            <person name="Prescott J.F."/>
            <person name="Fogarty U."/>
            <person name="Meijer W.G."/>
            <person name="Parkhill J."/>
            <person name="Bentley S.D."/>
            <person name="Vazquez-Boland J.A."/>
        </authorList>
    </citation>
    <scope>NUCLEOTIDE SEQUENCE [LARGE SCALE GENOMIC DNA]</scope>
    <source>
        <strain evidence="3 4">103S</strain>
    </source>
</reference>
<sequence>MLRTIPLRLPPAPGESLDSWLWAYADRLRATPSELLKALGIPGRAYRDYTVRLFPAEAEDISWAAAVDPQILHSMTLTRYDRRAIVLVDGQRRISRFELMPRVTGTRYCHKCLKETGGRWQLSWRLSWSFVCLKHRCLLADRCPVCGAVPHSYRGIGSAVPPQQCNARISGEPRRVRCRADLSCAKTPTLRVGSRVLAAQLWINDLIEAQEPGDAAARAILADLATVSGRILAQARPESVRQCGARFAAALTEARTTGRIKRLRGLFPEQDAVLAAAALTAAVEVVDAVVEGRRTPSLRSLVKADLDTRSATTPLEYVDDWNFATDKLRSAVIDIYADTIAHVDALRLRAFSPTPRRPTQSVIVAARHRKIPELCWRRISLMLNPGITSEIFREALSVALLLPGSLERELEKHASRLSSHYPGRTSYMLQRLRQNSGKAGFDAICRIADYLDESEPVIDYRRRRQLVGPRLLPERTWLALCRDHDLEAGMRGAKLRAARCYLYTTLTGTSLSQAPKRFHLPSNALRMHYEEFVFRMDARLAGALHGYARDYLASLGITDEPITWQPPTSILDGLDLPGTYPDSLDVGAVHTAIAEGALSCGAVAELFGTTRDHIRCIHVDHPRPYQEPKPRTVPNSSRRYREVRSVLSRSALDQWATRGIRSVRQLSAETGIDRRLIARRLRELDMPILDPRGQARYAIDRDWLYRRYVVDGRTHRQIAAEAHVSQSTIERLTAAYGIPNRPRGGGSRIEAIRARQEAAHYRAPLNRVLTGRGAWSRLERFRMIVARGSMGGAADEIGSHASVLSTQLTRLEHEAGSPLWDRAARTPTAEGRVLLEQYQTAIEEKASH</sequence>
<dbReference type="RefSeq" id="WP_013417626.1">
    <property type="nucleotide sequence ID" value="NC_014659.1"/>
</dbReference>
<feature type="domain" description="TniQ" evidence="2">
    <location>
        <begin position="6"/>
        <end position="139"/>
    </location>
</feature>
<evidence type="ECO:0000259" key="1">
    <source>
        <dbReference type="Pfam" id="PF00126"/>
    </source>
</evidence>
<dbReference type="Pfam" id="PF06527">
    <property type="entry name" value="TniQ"/>
    <property type="match status" value="1"/>
</dbReference>
<gene>
    <name evidence="3" type="ordered locus">REQ_46390</name>
</gene>
<proteinExistence type="predicted"/>
<name>A0A3S5YDQ4_RHOH1</name>
<evidence type="ECO:0000313" key="4">
    <source>
        <dbReference type="Proteomes" id="UP000006892"/>
    </source>
</evidence>
<dbReference type="KEGG" id="req:REQ_46390"/>
<dbReference type="InterPro" id="IPR036388">
    <property type="entry name" value="WH-like_DNA-bd_sf"/>
</dbReference>
<dbReference type="EMBL" id="FN563149">
    <property type="protein sequence ID" value="CBH50585.1"/>
    <property type="molecule type" value="Genomic_DNA"/>
</dbReference>
<dbReference type="AlphaFoldDB" id="A0A3S5YDQ4"/>
<organism evidence="3">
    <name type="scientific">Rhodococcus hoagii (strain 103S)</name>
    <name type="common">Rhodococcus equi</name>
    <dbReference type="NCBI Taxonomy" id="685727"/>
    <lineage>
        <taxon>Bacteria</taxon>
        <taxon>Bacillati</taxon>
        <taxon>Actinomycetota</taxon>
        <taxon>Actinomycetes</taxon>
        <taxon>Mycobacteriales</taxon>
        <taxon>Nocardiaceae</taxon>
        <taxon>Prescottella</taxon>
    </lineage>
</organism>
<evidence type="ECO:0000313" key="3">
    <source>
        <dbReference type="EMBL" id="CBH50585.1"/>
    </source>
</evidence>
<accession>A0A3S5YDQ4</accession>
<dbReference type="GO" id="GO:0003700">
    <property type="term" value="F:DNA-binding transcription factor activity"/>
    <property type="evidence" value="ECO:0007669"/>
    <property type="project" value="InterPro"/>
</dbReference>
<feature type="domain" description="HTH lysR-type" evidence="1">
    <location>
        <begin position="776"/>
        <end position="832"/>
    </location>
</feature>
<dbReference type="Proteomes" id="UP001154400">
    <property type="component" value="Chromosome"/>
</dbReference>
<dbReference type="InterPro" id="IPR000847">
    <property type="entry name" value="LysR_HTH_N"/>
</dbReference>
<dbReference type="InterPro" id="IPR009492">
    <property type="entry name" value="TniQ"/>
</dbReference>
<dbReference type="SUPFAM" id="SSF46785">
    <property type="entry name" value="Winged helix' DNA-binding domain"/>
    <property type="match status" value="1"/>
</dbReference>
<evidence type="ECO:0000259" key="2">
    <source>
        <dbReference type="Pfam" id="PF06527"/>
    </source>
</evidence>
<protein>
    <submittedName>
        <fullName evidence="3">LysR family transcriptional regulator</fullName>
    </submittedName>
</protein>
<dbReference type="InterPro" id="IPR036390">
    <property type="entry name" value="WH_DNA-bd_sf"/>
</dbReference>
<dbReference type="Gene3D" id="1.10.10.10">
    <property type="entry name" value="Winged helix-like DNA-binding domain superfamily/Winged helix DNA-binding domain"/>
    <property type="match status" value="1"/>
</dbReference>
<dbReference type="Pfam" id="PF00126">
    <property type="entry name" value="HTH_1"/>
    <property type="match status" value="1"/>
</dbReference>